<evidence type="ECO:0000259" key="1">
    <source>
        <dbReference type="Pfam" id="PF00582"/>
    </source>
</evidence>
<dbReference type="PANTHER" id="PTHR31964:SF125">
    <property type="entry name" value="OS05G0357525 PROTEIN"/>
    <property type="match status" value="1"/>
</dbReference>
<dbReference type="SUPFAM" id="SSF52402">
    <property type="entry name" value="Adenine nucleotide alpha hydrolases-like"/>
    <property type="match status" value="1"/>
</dbReference>
<proteinExistence type="predicted"/>
<organism evidence="2 3">
    <name type="scientific">Erythranthe guttata</name>
    <name type="common">Yellow monkey flower</name>
    <name type="synonym">Mimulus guttatus</name>
    <dbReference type="NCBI Taxonomy" id="4155"/>
    <lineage>
        <taxon>Eukaryota</taxon>
        <taxon>Viridiplantae</taxon>
        <taxon>Streptophyta</taxon>
        <taxon>Embryophyta</taxon>
        <taxon>Tracheophyta</taxon>
        <taxon>Spermatophyta</taxon>
        <taxon>Magnoliopsida</taxon>
        <taxon>eudicotyledons</taxon>
        <taxon>Gunneridae</taxon>
        <taxon>Pentapetalae</taxon>
        <taxon>asterids</taxon>
        <taxon>lamiids</taxon>
        <taxon>Lamiales</taxon>
        <taxon>Phrymaceae</taxon>
        <taxon>Erythranthe</taxon>
    </lineage>
</organism>
<feature type="domain" description="UspA" evidence="1">
    <location>
        <begin position="3"/>
        <end position="58"/>
    </location>
</feature>
<dbReference type="Pfam" id="PF00582">
    <property type="entry name" value="Usp"/>
    <property type="match status" value="1"/>
</dbReference>
<dbReference type="STRING" id="4155.A0A022RA70"/>
<dbReference type="AlphaFoldDB" id="A0A022RA70"/>
<dbReference type="InterPro" id="IPR006016">
    <property type="entry name" value="UspA"/>
</dbReference>
<evidence type="ECO:0000313" key="3">
    <source>
        <dbReference type="Proteomes" id="UP000030748"/>
    </source>
</evidence>
<gene>
    <name evidence="2" type="ORF">MIMGU_mgv1a018594mg</name>
</gene>
<dbReference type="PhylomeDB" id="A0A022RA70"/>
<reference evidence="2 3" key="1">
    <citation type="journal article" date="2013" name="Proc. Natl. Acad. Sci. U.S.A.">
        <title>Fine-scale variation in meiotic recombination in Mimulus inferred from population shotgun sequencing.</title>
        <authorList>
            <person name="Hellsten U."/>
            <person name="Wright K.M."/>
            <person name="Jenkins J."/>
            <person name="Shu S."/>
            <person name="Yuan Y."/>
            <person name="Wessler S.R."/>
            <person name="Schmutz J."/>
            <person name="Willis J.H."/>
            <person name="Rokhsar D.S."/>
        </authorList>
    </citation>
    <scope>NUCLEOTIDE SEQUENCE [LARGE SCALE GENOMIC DNA]</scope>
    <source>
        <strain evidence="3">cv. DUN x IM62</strain>
    </source>
</reference>
<protein>
    <recommendedName>
        <fullName evidence="1">UspA domain-containing protein</fullName>
    </recommendedName>
</protein>
<dbReference type="Proteomes" id="UP000030748">
    <property type="component" value="Unassembled WGS sequence"/>
</dbReference>
<dbReference type="Gene3D" id="3.40.50.620">
    <property type="entry name" value="HUPs"/>
    <property type="match status" value="1"/>
</dbReference>
<dbReference type="PANTHER" id="PTHR31964">
    <property type="entry name" value="ADENINE NUCLEOTIDE ALPHA HYDROLASES-LIKE SUPERFAMILY PROTEIN"/>
    <property type="match status" value="1"/>
</dbReference>
<keyword evidence="3" id="KW-1185">Reference proteome</keyword>
<dbReference type="EMBL" id="KI630555">
    <property type="protein sequence ID" value="EYU37242.1"/>
    <property type="molecule type" value="Genomic_DNA"/>
</dbReference>
<accession>A0A022RA70</accession>
<dbReference type="InterPro" id="IPR014729">
    <property type="entry name" value="Rossmann-like_a/b/a_fold"/>
</dbReference>
<sequence>MPEHGDPRDVICDVTERLKVDFLVMGTRVYGPLKRVFSDSVSNHRAKNVQSCPVLIVKKPKANNADH</sequence>
<evidence type="ECO:0000313" key="2">
    <source>
        <dbReference type="EMBL" id="EYU37242.1"/>
    </source>
</evidence>
<name>A0A022RA70_ERYGU</name>